<protein>
    <submittedName>
        <fullName evidence="1">Uncharacterized protein</fullName>
    </submittedName>
</protein>
<comment type="caution">
    <text evidence="1">The sequence shown here is derived from an EMBL/GenBank/DDBJ whole genome shotgun (WGS) entry which is preliminary data.</text>
</comment>
<evidence type="ECO:0000313" key="2">
    <source>
        <dbReference type="Proteomes" id="UP000093100"/>
    </source>
</evidence>
<gene>
    <name evidence="1" type="ORF">CFT12S02225_04860</name>
</gene>
<dbReference type="RefSeq" id="WP_065838520.1">
    <property type="nucleotide sequence ID" value="NZ_CP027287.1"/>
</dbReference>
<sequence>MAIVDTLEYFLFCEYFNPQTLNKDKQQAKREMQYISFDIKSTDGVDDINLNILNKLTSLCKSKYFDNYNLKISVFGGIFLVSNIKDEILKLENIKEKLPNPNKI</sequence>
<proteinExistence type="predicted"/>
<accession>A0AAX0HBE9</accession>
<evidence type="ECO:0000313" key="1">
    <source>
        <dbReference type="EMBL" id="OCR90819.1"/>
    </source>
</evidence>
<name>A0AAX0HBE9_CAMFE</name>
<dbReference type="AlphaFoldDB" id="A0AAX0HBE9"/>
<reference evidence="1 2" key="1">
    <citation type="journal article" date="2016" name="Genome Biol. Evol.">
        <title>Comparative Genomics of Campylobacter fetus from Reptiles and Mammals Reveals Divergent Evolution in Host-Associated Lineages.</title>
        <authorList>
            <person name="Gilbert M.J."/>
            <person name="Miller W.G."/>
            <person name="Yee E."/>
            <person name="Zomer A.L."/>
            <person name="van der Graaf-van Bloois L."/>
            <person name="Fitzgerald C."/>
            <person name="Forbes K.J."/>
            <person name="Meric G."/>
            <person name="Sheppard S.K."/>
            <person name="Wagenaar J.A."/>
            <person name="Duim B."/>
        </authorList>
    </citation>
    <scope>NUCLEOTIDE SEQUENCE [LARGE SCALE GENOMIC DNA]</scope>
    <source>
        <strain evidence="1 2">12S02225-3</strain>
    </source>
</reference>
<organism evidence="1 2">
    <name type="scientific">Campylobacter fetus subsp. testudinum</name>
    <dbReference type="NCBI Taxonomy" id="1507806"/>
    <lineage>
        <taxon>Bacteria</taxon>
        <taxon>Pseudomonadati</taxon>
        <taxon>Campylobacterota</taxon>
        <taxon>Epsilonproteobacteria</taxon>
        <taxon>Campylobacterales</taxon>
        <taxon>Campylobacteraceae</taxon>
        <taxon>Campylobacter</taxon>
    </lineage>
</organism>
<dbReference type="Proteomes" id="UP000093100">
    <property type="component" value="Unassembled WGS sequence"/>
</dbReference>
<dbReference type="EMBL" id="LFLK01000004">
    <property type="protein sequence ID" value="OCR90819.1"/>
    <property type="molecule type" value="Genomic_DNA"/>
</dbReference>